<dbReference type="InterPro" id="IPR044066">
    <property type="entry name" value="TRIAD_supradom"/>
</dbReference>
<dbReference type="Pfam" id="PF01485">
    <property type="entry name" value="IBR"/>
    <property type="match status" value="1"/>
</dbReference>
<feature type="domain" description="RING-type" evidence="10">
    <location>
        <begin position="106"/>
        <end position="295"/>
    </location>
</feature>
<feature type="compositionally biased region" description="Low complexity" evidence="9">
    <location>
        <begin position="355"/>
        <end position="369"/>
    </location>
</feature>
<evidence type="ECO:0000259" key="10">
    <source>
        <dbReference type="PROSITE" id="PS51873"/>
    </source>
</evidence>
<evidence type="ECO:0000256" key="2">
    <source>
        <dbReference type="ARBA" id="ARBA00012251"/>
    </source>
</evidence>
<evidence type="ECO:0000256" key="5">
    <source>
        <dbReference type="ARBA" id="ARBA00022737"/>
    </source>
</evidence>
<evidence type="ECO:0000256" key="3">
    <source>
        <dbReference type="ARBA" id="ARBA00022679"/>
    </source>
</evidence>
<evidence type="ECO:0000256" key="6">
    <source>
        <dbReference type="ARBA" id="ARBA00022771"/>
    </source>
</evidence>
<keyword evidence="7" id="KW-0833">Ubl conjugation pathway</keyword>
<organism evidence="11 12">
    <name type="scientific">Fusarium napiforme</name>
    <dbReference type="NCBI Taxonomy" id="42672"/>
    <lineage>
        <taxon>Eukaryota</taxon>
        <taxon>Fungi</taxon>
        <taxon>Dikarya</taxon>
        <taxon>Ascomycota</taxon>
        <taxon>Pezizomycotina</taxon>
        <taxon>Sordariomycetes</taxon>
        <taxon>Hypocreomycetidae</taxon>
        <taxon>Hypocreales</taxon>
        <taxon>Nectriaceae</taxon>
        <taxon>Fusarium</taxon>
        <taxon>Fusarium fujikuroi species complex</taxon>
    </lineage>
</organism>
<feature type="region of interest" description="Disordered" evidence="9">
    <location>
        <begin position="296"/>
        <end position="444"/>
    </location>
</feature>
<dbReference type="PROSITE" id="PS51873">
    <property type="entry name" value="TRIAD"/>
    <property type="match status" value="1"/>
</dbReference>
<dbReference type="EMBL" id="JAAOAO010000010">
    <property type="protein sequence ID" value="KAF5568261.1"/>
    <property type="molecule type" value="Genomic_DNA"/>
</dbReference>
<accession>A0A8H5KAS8</accession>
<dbReference type="CDD" id="cd22584">
    <property type="entry name" value="Rcat_RBR_unk"/>
    <property type="match status" value="1"/>
</dbReference>
<dbReference type="GO" id="GO:0008270">
    <property type="term" value="F:zinc ion binding"/>
    <property type="evidence" value="ECO:0007669"/>
    <property type="project" value="UniProtKB-KW"/>
</dbReference>
<dbReference type="SUPFAM" id="SSF57850">
    <property type="entry name" value="RING/U-box"/>
    <property type="match status" value="1"/>
</dbReference>
<keyword evidence="4" id="KW-0479">Metal-binding</keyword>
<dbReference type="InterPro" id="IPR002867">
    <property type="entry name" value="IBR_dom"/>
</dbReference>
<evidence type="ECO:0000256" key="9">
    <source>
        <dbReference type="SAM" id="MobiDB-lite"/>
    </source>
</evidence>
<comment type="catalytic activity">
    <reaction evidence="1">
        <text>[E2 ubiquitin-conjugating enzyme]-S-ubiquitinyl-L-cysteine + [acceptor protein]-L-lysine = [E2 ubiquitin-conjugating enzyme]-L-cysteine + [acceptor protein]-N(6)-ubiquitinyl-L-lysine.</text>
        <dbReference type="EC" id="2.3.2.31"/>
    </reaction>
</comment>
<dbReference type="InterPro" id="IPR031127">
    <property type="entry name" value="E3_UB_ligase_RBR"/>
</dbReference>
<evidence type="ECO:0000256" key="8">
    <source>
        <dbReference type="ARBA" id="ARBA00022833"/>
    </source>
</evidence>
<keyword evidence="5" id="KW-0677">Repeat</keyword>
<sequence>MSDVSDALDRVHPDFLDLLIRLQLLPPDEAFSEPYLARLISIALDLAEDDEQAFLVSRIITDEELALDRLRSPEVRNTNHRIVLDRTERRIAFREAAMDPFPEQANGEMCVACLEDAQMMAPCGEHNYCYPCYRELIRLGLSSQEGFPPRCCEPIDEEGVALARAPALIHLFRQVQEEANAPIHDRLYCHDPNCAAFIPPDRNGRCLLCDTNTCRDCGERGHPGQPCREGAAEEDVWATMDENKTVNCPGCGRMIELAEACNHMTCVCGQEFCFICGEIWRTCGCPTYGGFNRMVPMRDRPGTKPPQYRRRPHPVDAAAAADEADGPARIPQLRPIPGEEERVPPQVGGPRRVIRPLVLPPVEEAQQPQEQDRRGVYHGRERQNGEGHERNHHGEGHHHGQGHRHGEGHHHREGHHHHHGERHHHHHHHGERHHHGEGRHRDEMIRNEYERERLRRRAEREARVPMGLRRETRMVGRQPNAPLPPMQPENVVYPGNMGAANQDFGVQREHAPGMRMDRRRDDGGPPLDVLMPGMGRLQINEPRMERPPVRDERAIPRNYPPGEGPHEMYHQGRLHNERDAPQMNAPRRPYNPMVAQIDRPQMNAPRRPNNPMDAPQINVPHRPYNPMDAPQMDRPPREEAYHAVDAEARRTNQDRLLAMNREAARLAAQHPPRQQGRNRPGHNGRHYEDPILIDSDDDLYGDD</sequence>
<dbReference type="EC" id="2.3.2.31" evidence="2"/>
<evidence type="ECO:0000313" key="12">
    <source>
        <dbReference type="Proteomes" id="UP000574317"/>
    </source>
</evidence>
<dbReference type="Gene3D" id="1.20.120.1750">
    <property type="match status" value="1"/>
</dbReference>
<evidence type="ECO:0000313" key="11">
    <source>
        <dbReference type="EMBL" id="KAF5568261.1"/>
    </source>
</evidence>
<dbReference type="Proteomes" id="UP000574317">
    <property type="component" value="Unassembled WGS sequence"/>
</dbReference>
<evidence type="ECO:0000256" key="4">
    <source>
        <dbReference type="ARBA" id="ARBA00022723"/>
    </source>
</evidence>
<dbReference type="AlphaFoldDB" id="A0A8H5KAS8"/>
<evidence type="ECO:0000256" key="7">
    <source>
        <dbReference type="ARBA" id="ARBA00022786"/>
    </source>
</evidence>
<protein>
    <recommendedName>
        <fullName evidence="2">RBR-type E3 ubiquitin transferase</fullName>
        <ecNumber evidence="2">2.3.2.31</ecNumber>
    </recommendedName>
</protein>
<dbReference type="GO" id="GO:0016567">
    <property type="term" value="P:protein ubiquitination"/>
    <property type="evidence" value="ECO:0007669"/>
    <property type="project" value="InterPro"/>
</dbReference>
<name>A0A8H5KAS8_9HYPO</name>
<keyword evidence="8" id="KW-0862">Zinc</keyword>
<gene>
    <name evidence="11" type="ORF">FNAPI_252</name>
</gene>
<feature type="region of interest" description="Disordered" evidence="9">
    <location>
        <begin position="661"/>
        <end position="703"/>
    </location>
</feature>
<keyword evidence="12" id="KW-1185">Reference proteome</keyword>
<feature type="region of interest" description="Disordered" evidence="9">
    <location>
        <begin position="544"/>
        <end position="563"/>
    </location>
</feature>
<feature type="compositionally biased region" description="Basic and acidic residues" evidence="9">
    <location>
        <begin position="370"/>
        <end position="398"/>
    </location>
</feature>
<keyword evidence="6" id="KW-0863">Zinc-finger</keyword>
<evidence type="ECO:0000256" key="1">
    <source>
        <dbReference type="ARBA" id="ARBA00001798"/>
    </source>
</evidence>
<comment type="caution">
    <text evidence="11">The sequence shown here is derived from an EMBL/GenBank/DDBJ whole genome shotgun (WGS) entry which is preliminary data.</text>
</comment>
<keyword evidence="3" id="KW-0808">Transferase</keyword>
<feature type="compositionally biased region" description="Basic and acidic residues" evidence="9">
    <location>
        <begin position="544"/>
        <end position="555"/>
    </location>
</feature>
<feature type="compositionally biased region" description="Basic residues" evidence="9">
    <location>
        <begin position="399"/>
        <end position="438"/>
    </location>
</feature>
<dbReference type="PANTHER" id="PTHR11685">
    <property type="entry name" value="RBR FAMILY RING FINGER AND IBR DOMAIN-CONTAINING"/>
    <property type="match status" value="1"/>
</dbReference>
<dbReference type="GO" id="GO:0061630">
    <property type="term" value="F:ubiquitin protein ligase activity"/>
    <property type="evidence" value="ECO:0007669"/>
    <property type="project" value="UniProtKB-EC"/>
</dbReference>
<feature type="compositionally biased region" description="Acidic residues" evidence="9">
    <location>
        <begin position="694"/>
        <end position="703"/>
    </location>
</feature>
<dbReference type="CDD" id="cd20335">
    <property type="entry name" value="BRcat_RBR"/>
    <property type="match status" value="1"/>
</dbReference>
<reference evidence="11 12" key="1">
    <citation type="submission" date="2020-05" db="EMBL/GenBank/DDBJ databases">
        <title>Identification and distribution of gene clusters putatively required for synthesis of sphingolipid metabolism inhibitors in phylogenetically diverse species of the filamentous fungus Fusarium.</title>
        <authorList>
            <person name="Kim H.-S."/>
            <person name="Busman M."/>
            <person name="Brown D.W."/>
            <person name="Divon H."/>
            <person name="Uhlig S."/>
            <person name="Proctor R.H."/>
        </authorList>
    </citation>
    <scope>NUCLEOTIDE SEQUENCE [LARGE SCALE GENOMIC DNA]</scope>
    <source>
        <strain evidence="11 12">NRRL 25196</strain>
    </source>
</reference>
<proteinExistence type="predicted"/>